<dbReference type="NCBIfam" id="TIGR03954">
    <property type="entry name" value="integ_memb_HG"/>
    <property type="match status" value="1"/>
</dbReference>
<feature type="transmembrane region" description="Helical" evidence="6">
    <location>
        <begin position="12"/>
        <end position="31"/>
    </location>
</feature>
<proteinExistence type="predicted"/>
<evidence type="ECO:0000256" key="6">
    <source>
        <dbReference type="SAM" id="Phobius"/>
    </source>
</evidence>
<evidence type="ECO:0000313" key="9">
    <source>
        <dbReference type="Proteomes" id="UP000266292"/>
    </source>
</evidence>
<reference evidence="9" key="1">
    <citation type="submission" date="2017-05" db="EMBL/GenBank/DDBJ databases">
        <authorList>
            <person name="Ray J."/>
            <person name="Price M."/>
            <person name="Deutschbauer A."/>
        </authorList>
    </citation>
    <scope>NUCLEOTIDE SEQUENCE [LARGE SCALE GENOMIC DNA]</scope>
    <source>
        <strain evidence="9">DSM 19842</strain>
    </source>
</reference>
<keyword evidence="5 6" id="KW-0472">Membrane</keyword>
<evidence type="ECO:0000259" key="7">
    <source>
        <dbReference type="Pfam" id="PF12823"/>
    </source>
</evidence>
<dbReference type="AlphaFoldDB" id="A0A1X9YMY0"/>
<evidence type="ECO:0000256" key="1">
    <source>
        <dbReference type="ARBA" id="ARBA00004651"/>
    </source>
</evidence>
<dbReference type="STRING" id="709015.GCA_000472485_00301"/>
<dbReference type="GO" id="GO:0005886">
    <property type="term" value="C:plasma membrane"/>
    <property type="evidence" value="ECO:0007669"/>
    <property type="project" value="UniProtKB-SubCell"/>
</dbReference>
<accession>A0A1X9YMY0</accession>
<feature type="transmembrane region" description="Helical" evidence="6">
    <location>
        <begin position="43"/>
        <end position="64"/>
    </location>
</feature>
<keyword evidence="9" id="KW-1185">Reference proteome</keyword>
<dbReference type="RefSeq" id="WP_036775019.1">
    <property type="nucleotide sequence ID" value="NZ_CP021235.1"/>
</dbReference>
<name>A0A1X9YMY0_9BACT</name>
<dbReference type="InterPro" id="IPR023845">
    <property type="entry name" value="DUF3817_TM"/>
</dbReference>
<keyword evidence="3 6" id="KW-0812">Transmembrane</keyword>
<evidence type="ECO:0000256" key="2">
    <source>
        <dbReference type="ARBA" id="ARBA00022475"/>
    </source>
</evidence>
<keyword evidence="2" id="KW-1003">Cell membrane</keyword>
<feature type="domain" description="DUF3817" evidence="7">
    <location>
        <begin position="6"/>
        <end position="91"/>
    </location>
</feature>
<sequence length="107" mass="12107">MNTPISRLRLVGTLEGISYLLLLGIAMPLKYMFDMPAMVKYTGWAHGLLFVLYILALLHVTLAHNWGFKKLAAGFVASLLPFGPFIFDKKILDQEEPKTQERQKQVA</sequence>
<dbReference type="PANTHER" id="PTHR40077:SF1">
    <property type="entry name" value="MEMBRANE PROTEIN"/>
    <property type="match status" value="1"/>
</dbReference>
<protein>
    <recommendedName>
        <fullName evidence="7">DUF3817 domain-containing protein</fullName>
    </recommendedName>
</protein>
<evidence type="ECO:0000313" key="8">
    <source>
        <dbReference type="EMBL" id="ARS34225.1"/>
    </source>
</evidence>
<dbReference type="EMBL" id="CP021235">
    <property type="protein sequence ID" value="ARS34225.1"/>
    <property type="molecule type" value="Genomic_DNA"/>
</dbReference>
<dbReference type="Proteomes" id="UP000266292">
    <property type="component" value="Chromosome"/>
</dbReference>
<evidence type="ECO:0000256" key="3">
    <source>
        <dbReference type="ARBA" id="ARBA00022692"/>
    </source>
</evidence>
<dbReference type="Pfam" id="PF12823">
    <property type="entry name" value="DUF3817"/>
    <property type="match status" value="1"/>
</dbReference>
<dbReference type="PANTHER" id="PTHR40077">
    <property type="entry name" value="MEMBRANE PROTEIN-RELATED"/>
    <property type="match status" value="1"/>
</dbReference>
<gene>
    <name evidence="8" type="ORF">CA264_01540</name>
</gene>
<keyword evidence="4 6" id="KW-1133">Transmembrane helix</keyword>
<evidence type="ECO:0000256" key="5">
    <source>
        <dbReference type="ARBA" id="ARBA00023136"/>
    </source>
</evidence>
<comment type="subcellular location">
    <subcellularLocation>
        <location evidence="1">Cell membrane</location>
        <topology evidence="1">Multi-pass membrane protein</topology>
    </subcellularLocation>
</comment>
<dbReference type="KEGG" id="pact:CA264_01540"/>
<organism evidence="8 9">
    <name type="scientific">Pontibacter actiniarum</name>
    <dbReference type="NCBI Taxonomy" id="323450"/>
    <lineage>
        <taxon>Bacteria</taxon>
        <taxon>Pseudomonadati</taxon>
        <taxon>Bacteroidota</taxon>
        <taxon>Cytophagia</taxon>
        <taxon>Cytophagales</taxon>
        <taxon>Hymenobacteraceae</taxon>
        <taxon>Pontibacter</taxon>
    </lineage>
</organism>
<evidence type="ECO:0000256" key="4">
    <source>
        <dbReference type="ARBA" id="ARBA00022989"/>
    </source>
</evidence>
<dbReference type="OrthoDB" id="1121311at2"/>